<dbReference type="AlphaFoldDB" id="A0A511DKH8"/>
<gene>
    <name evidence="1" type="ORF">PSU4_37370</name>
</gene>
<dbReference type="Proteomes" id="UP000321685">
    <property type="component" value="Unassembled WGS sequence"/>
</dbReference>
<dbReference type="EMBL" id="BJVJ01000040">
    <property type="protein sequence ID" value="GEL24783.1"/>
    <property type="molecule type" value="Genomic_DNA"/>
</dbReference>
<proteinExistence type="predicted"/>
<sequence>MAASDVVDRIVLAPDAGLVRSLGANHTLESAIADLVDNSVDADATRVSIRLLTDLDRLVQVEVVDDGGGMNSETVNAAMTIGHQREYDEADLGHFGMGLKAASFGHCDVLTVWSRQQAAEPVGRRIRRADFSKDFTCEVLAKTVAARQATARRKVVGGVQGTTVVWSEIRNAYRGRNAEEAREWLALRESALRAHLGVTFHRLLAAGRLQIDIVVDDVAAGSTSPGVPVLPIDPFSYARSGHPDYPKALFTQSAHTKIKLTCHIWPAKTDKTGFRIGDKPGGQLQGFYIYRNDRLLQVGGWADTANPAPARQLARVVVDDDSIGKLLTMNPEKSGLKFEPTFHDALGAATADDGTTFAQYLEDAESIFTTANKRKRRRKPAIRPERGFAPELRRRIGSELTFISGDPVNVLWRRLPVGEFFDVNLRTKTLLLNTRYRHLFAPGGGSLNDAPFLKALMYLLTHELFEGQALGSSKKDDLALWKSVLGAAVLTETINRGG</sequence>
<reference evidence="1 2" key="1">
    <citation type="submission" date="2019-07" db="EMBL/GenBank/DDBJ databases">
        <title>Whole genome shotgun sequence of Pseudonocardia sulfidoxydans NBRC 16205.</title>
        <authorList>
            <person name="Hosoyama A."/>
            <person name="Uohara A."/>
            <person name="Ohji S."/>
            <person name="Ichikawa N."/>
        </authorList>
    </citation>
    <scope>NUCLEOTIDE SEQUENCE [LARGE SCALE GENOMIC DNA]</scope>
    <source>
        <strain evidence="1 2">NBRC 16205</strain>
    </source>
</reference>
<evidence type="ECO:0000313" key="2">
    <source>
        <dbReference type="Proteomes" id="UP000321685"/>
    </source>
</evidence>
<dbReference type="InterPro" id="IPR036890">
    <property type="entry name" value="HATPase_C_sf"/>
</dbReference>
<accession>A0A511DKH8</accession>
<evidence type="ECO:0000313" key="1">
    <source>
        <dbReference type="EMBL" id="GEL24783.1"/>
    </source>
</evidence>
<dbReference type="OrthoDB" id="3757919at2"/>
<organism evidence="1 2">
    <name type="scientific">Pseudonocardia sulfidoxydans NBRC 16205</name>
    <dbReference type="NCBI Taxonomy" id="1223511"/>
    <lineage>
        <taxon>Bacteria</taxon>
        <taxon>Bacillati</taxon>
        <taxon>Actinomycetota</taxon>
        <taxon>Actinomycetes</taxon>
        <taxon>Pseudonocardiales</taxon>
        <taxon>Pseudonocardiaceae</taxon>
        <taxon>Pseudonocardia</taxon>
    </lineage>
</organism>
<evidence type="ECO:0008006" key="3">
    <source>
        <dbReference type="Google" id="ProtNLM"/>
    </source>
</evidence>
<dbReference type="Pfam" id="PF13589">
    <property type="entry name" value="HATPase_c_3"/>
    <property type="match status" value="1"/>
</dbReference>
<comment type="caution">
    <text evidence="1">The sequence shown here is derived from an EMBL/GenBank/DDBJ whole genome shotgun (WGS) entry which is preliminary data.</text>
</comment>
<dbReference type="Gene3D" id="3.30.565.10">
    <property type="entry name" value="Histidine kinase-like ATPase, C-terminal domain"/>
    <property type="match status" value="1"/>
</dbReference>
<dbReference type="SUPFAM" id="SSF55874">
    <property type="entry name" value="ATPase domain of HSP90 chaperone/DNA topoisomerase II/histidine kinase"/>
    <property type="match status" value="1"/>
</dbReference>
<keyword evidence="2" id="KW-1185">Reference proteome</keyword>
<protein>
    <recommendedName>
        <fullName evidence="3">ATPase</fullName>
    </recommendedName>
</protein>
<name>A0A511DKH8_9PSEU</name>